<feature type="compositionally biased region" description="Gly residues" evidence="1">
    <location>
        <begin position="389"/>
        <end position="401"/>
    </location>
</feature>
<evidence type="ECO:0000313" key="4">
    <source>
        <dbReference type="EMBL" id="MBG6121483.1"/>
    </source>
</evidence>
<keyword evidence="3" id="KW-0732">Signal</keyword>
<evidence type="ECO:0000256" key="1">
    <source>
        <dbReference type="SAM" id="MobiDB-lite"/>
    </source>
</evidence>
<keyword evidence="2" id="KW-1133">Transmembrane helix</keyword>
<dbReference type="Proteomes" id="UP000658613">
    <property type="component" value="Unassembled WGS sequence"/>
</dbReference>
<reference evidence="4" key="1">
    <citation type="submission" date="2020-11" db="EMBL/GenBank/DDBJ databases">
        <title>Sequencing the genomes of 1000 actinobacteria strains.</title>
        <authorList>
            <person name="Klenk H.-P."/>
        </authorList>
    </citation>
    <scope>NUCLEOTIDE SEQUENCE</scope>
    <source>
        <strain evidence="4">DSM 45632</strain>
    </source>
</reference>
<feature type="chain" id="PRO_5038578320" evidence="3">
    <location>
        <begin position="29"/>
        <end position="531"/>
    </location>
</feature>
<protein>
    <submittedName>
        <fullName evidence="4">Uncharacterized protein</fullName>
    </submittedName>
</protein>
<dbReference type="RefSeq" id="WP_196824031.1">
    <property type="nucleotide sequence ID" value="NZ_CP046980.1"/>
</dbReference>
<feature type="compositionally biased region" description="Polar residues" evidence="1">
    <location>
        <begin position="410"/>
        <end position="419"/>
    </location>
</feature>
<dbReference type="EMBL" id="JADOUE010000001">
    <property type="protein sequence ID" value="MBG6121483.1"/>
    <property type="molecule type" value="Genomic_DNA"/>
</dbReference>
<name>A0A931GR25_9CORY</name>
<keyword evidence="5" id="KW-1185">Reference proteome</keyword>
<evidence type="ECO:0000256" key="3">
    <source>
        <dbReference type="SAM" id="SignalP"/>
    </source>
</evidence>
<sequence>MASSIRSRRITLAAGALAVALVAPLSPALDLTALPAAVAQNTVDDPTKADFVGTFNTVYDFSAGTATVKGIELPDDVVVVPNYAERGIGVVKAEDRWGVKNVNGRVVLTEPQSLTGKGGTYSMPIRVKMPKNGIRAENLPKSNADAADYAEAFNVSDAEFKFNVDRRPQWVHEITGLDVRHEVDFSEEPRQTLDAVQIPLNAETYTETRGWTTFNDGGRLQILPPSTYGGGIQDIVVKLRVPDNEDPTKSWSETVTVRINGTKPKGSQSIGDVLGGLLGGGGEGGGAGAGAVGAILGLLGLGGAAAGGGAGLFPSLTSLINVNVTDPKVDIHGNSINDSGNPIVEVKDNNATATVDVRDNGRDNNAFVDVPVNVTDNVKGNVEGRASLLGGGGGNGGGDGAGLSSKKSNDSTPSTDNGTAANKSSNNANLKRLQSPECIASIVGLGVPLLVMIPTILGALRVPGFEGAQEAVRAAAHHFSLHENQVAAGVGGFGGALALAGLAGIITQCIPAADEVPQATVTTTVVPAPSN</sequence>
<comment type="caution">
    <text evidence="4">The sequence shown here is derived from an EMBL/GenBank/DDBJ whole genome shotgun (WGS) entry which is preliminary data.</text>
</comment>
<evidence type="ECO:0000256" key="2">
    <source>
        <dbReference type="SAM" id="Phobius"/>
    </source>
</evidence>
<feature type="signal peptide" evidence="3">
    <location>
        <begin position="1"/>
        <end position="28"/>
    </location>
</feature>
<keyword evidence="2" id="KW-0812">Transmembrane</keyword>
<accession>A0A931GR25</accession>
<proteinExistence type="predicted"/>
<evidence type="ECO:0000313" key="5">
    <source>
        <dbReference type="Proteomes" id="UP000658613"/>
    </source>
</evidence>
<feature type="region of interest" description="Disordered" evidence="1">
    <location>
        <begin position="385"/>
        <end position="428"/>
    </location>
</feature>
<organism evidence="4 5">
    <name type="scientific">Corynebacterium aquatimens</name>
    <dbReference type="NCBI Taxonomy" id="1190508"/>
    <lineage>
        <taxon>Bacteria</taxon>
        <taxon>Bacillati</taxon>
        <taxon>Actinomycetota</taxon>
        <taxon>Actinomycetes</taxon>
        <taxon>Mycobacteriales</taxon>
        <taxon>Corynebacteriaceae</taxon>
        <taxon>Corynebacterium</taxon>
    </lineage>
</organism>
<dbReference type="AlphaFoldDB" id="A0A931GR25"/>
<keyword evidence="2" id="KW-0472">Membrane</keyword>
<feature type="transmembrane region" description="Helical" evidence="2">
    <location>
        <begin position="439"/>
        <end position="460"/>
    </location>
</feature>
<gene>
    <name evidence="4" type="ORF">IW254_000452</name>
</gene>